<sequence length="43" mass="5266">MNHERFFRSSVSRTRGHKWKLAKGKFHTDIRKSFGVWRSQFVE</sequence>
<name>A0A0E9VW39_ANGAN</name>
<evidence type="ECO:0000313" key="1">
    <source>
        <dbReference type="EMBL" id="JAH82301.1"/>
    </source>
</evidence>
<dbReference type="EMBL" id="GBXM01026276">
    <property type="protein sequence ID" value="JAH82301.1"/>
    <property type="molecule type" value="Transcribed_RNA"/>
</dbReference>
<protein>
    <submittedName>
        <fullName evidence="1">Uncharacterized protein</fullName>
    </submittedName>
</protein>
<reference evidence="1" key="1">
    <citation type="submission" date="2014-11" db="EMBL/GenBank/DDBJ databases">
        <authorList>
            <person name="Amaro Gonzalez C."/>
        </authorList>
    </citation>
    <scope>NUCLEOTIDE SEQUENCE</scope>
</reference>
<reference evidence="1" key="2">
    <citation type="journal article" date="2015" name="Fish Shellfish Immunol.">
        <title>Early steps in the European eel (Anguilla anguilla)-Vibrio vulnificus interaction in the gills: Role of the RtxA13 toxin.</title>
        <authorList>
            <person name="Callol A."/>
            <person name="Pajuelo D."/>
            <person name="Ebbesson L."/>
            <person name="Teles M."/>
            <person name="MacKenzie S."/>
            <person name="Amaro C."/>
        </authorList>
    </citation>
    <scope>NUCLEOTIDE SEQUENCE</scope>
</reference>
<organism evidence="1">
    <name type="scientific">Anguilla anguilla</name>
    <name type="common">European freshwater eel</name>
    <name type="synonym">Muraena anguilla</name>
    <dbReference type="NCBI Taxonomy" id="7936"/>
    <lineage>
        <taxon>Eukaryota</taxon>
        <taxon>Metazoa</taxon>
        <taxon>Chordata</taxon>
        <taxon>Craniata</taxon>
        <taxon>Vertebrata</taxon>
        <taxon>Euteleostomi</taxon>
        <taxon>Actinopterygii</taxon>
        <taxon>Neopterygii</taxon>
        <taxon>Teleostei</taxon>
        <taxon>Anguilliformes</taxon>
        <taxon>Anguillidae</taxon>
        <taxon>Anguilla</taxon>
    </lineage>
</organism>
<accession>A0A0E9VW39</accession>
<dbReference type="EMBL" id="GBXM01035561">
    <property type="protein sequence ID" value="JAH73016.1"/>
    <property type="molecule type" value="Transcribed_RNA"/>
</dbReference>
<dbReference type="AlphaFoldDB" id="A0A0E9VW39"/>
<proteinExistence type="predicted"/>